<protein>
    <submittedName>
        <fullName evidence="1">Uncharacterized protein</fullName>
    </submittedName>
</protein>
<gene>
    <name evidence="1" type="ORF">HDK90DRAFT_478867</name>
</gene>
<comment type="caution">
    <text evidence="1">The sequence shown here is derived from an EMBL/GenBank/DDBJ whole genome shotgun (WGS) entry which is preliminary data.</text>
</comment>
<sequence length="165" mass="17695">MGFPPSARRRYRASGLIRFASPRVTCPPFSSPLVILLDLASSGSLGLACFLLVCLPCCSDDTTNPGIGFFYSESHSSHPTHLPAHRSSQAFAVALSLLLSESLSVTPTHLCSLYILPEGSMMPLCSALTRVMVPLPICSLALAVTAIPPRRRRLVGYLVFCFQAG</sequence>
<evidence type="ECO:0000313" key="1">
    <source>
        <dbReference type="EMBL" id="KAK8240117.1"/>
    </source>
</evidence>
<reference evidence="1 2" key="1">
    <citation type="submission" date="2024-04" db="EMBL/GenBank/DDBJ databases">
        <title>Phyllosticta paracitricarpa is synonymous to the EU quarantine fungus P. citricarpa based on phylogenomic analyses.</title>
        <authorList>
            <consortium name="Lawrence Berkeley National Laboratory"/>
            <person name="Van Ingen-Buijs V.A."/>
            <person name="Van Westerhoven A.C."/>
            <person name="Haridas S."/>
            <person name="Skiadas P."/>
            <person name="Martin F."/>
            <person name="Groenewald J.Z."/>
            <person name="Crous P.W."/>
            <person name="Seidl M.F."/>
        </authorList>
    </citation>
    <scope>NUCLEOTIDE SEQUENCE [LARGE SCALE GENOMIC DNA]</scope>
    <source>
        <strain evidence="1 2">CBS 123374</strain>
    </source>
</reference>
<evidence type="ECO:0000313" key="2">
    <source>
        <dbReference type="Proteomes" id="UP001492380"/>
    </source>
</evidence>
<keyword evidence="2" id="KW-1185">Reference proteome</keyword>
<proteinExistence type="predicted"/>
<dbReference type="EMBL" id="JBBWRZ010000003">
    <property type="protein sequence ID" value="KAK8240117.1"/>
    <property type="molecule type" value="Genomic_DNA"/>
</dbReference>
<name>A0ABR1YV83_9PEZI</name>
<accession>A0ABR1YV83</accession>
<dbReference type="Proteomes" id="UP001492380">
    <property type="component" value="Unassembled WGS sequence"/>
</dbReference>
<organism evidence="1 2">
    <name type="scientific">Phyllosticta capitalensis</name>
    <dbReference type="NCBI Taxonomy" id="121624"/>
    <lineage>
        <taxon>Eukaryota</taxon>
        <taxon>Fungi</taxon>
        <taxon>Dikarya</taxon>
        <taxon>Ascomycota</taxon>
        <taxon>Pezizomycotina</taxon>
        <taxon>Dothideomycetes</taxon>
        <taxon>Dothideomycetes incertae sedis</taxon>
        <taxon>Botryosphaeriales</taxon>
        <taxon>Phyllostictaceae</taxon>
        <taxon>Phyllosticta</taxon>
    </lineage>
</organism>